<dbReference type="AlphaFoldDB" id="Q8MYZ7"/>
<feature type="compositionally biased region" description="Basic and acidic residues" evidence="1">
    <location>
        <begin position="30"/>
        <end position="41"/>
    </location>
</feature>
<feature type="non-terminal residue" evidence="2">
    <location>
        <position position="1"/>
    </location>
</feature>
<dbReference type="OrthoDB" id="4159489at2759"/>
<accession>Q8MYZ7</accession>
<evidence type="ECO:0000256" key="1">
    <source>
        <dbReference type="SAM" id="MobiDB-lite"/>
    </source>
</evidence>
<evidence type="ECO:0000313" key="2">
    <source>
        <dbReference type="EMBL" id="AAM29463.1"/>
    </source>
</evidence>
<dbReference type="FlyBase" id="FBgn0032429">
    <property type="gene designation" value="CG5446"/>
</dbReference>
<name>Q8MYZ7_DROME</name>
<protein>
    <submittedName>
        <fullName evidence="2">RE36920p</fullName>
    </submittedName>
</protein>
<feature type="compositionally biased region" description="Basic and acidic residues" evidence="1">
    <location>
        <begin position="59"/>
        <end position="70"/>
    </location>
</feature>
<gene>
    <name evidence="3" type="ORF">CG5446</name>
</gene>
<evidence type="ECO:0000313" key="3">
    <source>
        <dbReference type="FlyBase" id="FBgn0032429"/>
    </source>
</evidence>
<dbReference type="AGR" id="FB:FBgn0032429"/>
<proteinExistence type="evidence at transcript level"/>
<reference evidence="2" key="1">
    <citation type="submission" date="2002-05" db="EMBL/GenBank/DDBJ databases">
        <authorList>
            <person name="Stapleton M."/>
            <person name="Brokstein P."/>
            <person name="Hong L."/>
            <person name="Agbayani A."/>
            <person name="Carlson J."/>
            <person name="Champe M."/>
            <person name="Chavez C."/>
            <person name="Dorsett V."/>
            <person name="Dresnek D."/>
            <person name="Farfan D."/>
            <person name="Frise E."/>
            <person name="George R."/>
            <person name="Gonzalez M."/>
            <person name="Guarin H."/>
            <person name="Kronmiller B."/>
            <person name="Li P."/>
            <person name="Liao G."/>
            <person name="Miranda A."/>
            <person name="Mungall C.J."/>
            <person name="Nunoo J."/>
            <person name="Pacleb J."/>
            <person name="Paragas V."/>
            <person name="Park S."/>
            <person name="Patel S."/>
            <person name="Phouanenavong S."/>
            <person name="Wan K."/>
            <person name="Yu C."/>
            <person name="Lewis S.E."/>
            <person name="Rubin G.M."/>
            <person name="Celniker S."/>
        </authorList>
    </citation>
    <scope>NUCLEOTIDE SEQUENCE</scope>
    <source>
        <strain evidence="2">Berkeley</strain>
    </source>
</reference>
<feature type="region of interest" description="Disordered" evidence="1">
    <location>
        <begin position="25"/>
        <end position="88"/>
    </location>
</feature>
<dbReference type="EMBL" id="AY113458">
    <property type="protein sequence ID" value="AAM29463.1"/>
    <property type="molecule type" value="mRNA"/>
</dbReference>
<organism evidence="2">
    <name type="scientific">Drosophila melanogaster</name>
    <name type="common">Fruit fly</name>
    <dbReference type="NCBI Taxonomy" id="7227"/>
    <lineage>
        <taxon>Eukaryota</taxon>
        <taxon>Metazoa</taxon>
        <taxon>Ecdysozoa</taxon>
        <taxon>Arthropoda</taxon>
        <taxon>Hexapoda</taxon>
        <taxon>Insecta</taxon>
        <taxon>Pterygota</taxon>
        <taxon>Neoptera</taxon>
        <taxon>Endopterygota</taxon>
        <taxon>Diptera</taxon>
        <taxon>Brachycera</taxon>
        <taxon>Muscomorpha</taxon>
        <taxon>Ephydroidea</taxon>
        <taxon>Drosophilidae</taxon>
        <taxon>Drosophila</taxon>
        <taxon>Sophophora</taxon>
    </lineage>
</organism>
<sequence>GSETAAAANRSKRARSDSIFVLLYSATKKPQNDRSAQRDGQRSGPELLPEQQCGPQKHAGADHIRTKSVAERSGQVPDDVGPDNNAHR</sequence>